<evidence type="ECO:0000313" key="1">
    <source>
        <dbReference type="EMBL" id="VFJ66783.1"/>
    </source>
</evidence>
<name>A0A450THT2_9GAMM</name>
<organism evidence="1">
    <name type="scientific">Candidatus Kentrum sp. FW</name>
    <dbReference type="NCBI Taxonomy" id="2126338"/>
    <lineage>
        <taxon>Bacteria</taxon>
        <taxon>Pseudomonadati</taxon>
        <taxon>Pseudomonadota</taxon>
        <taxon>Gammaproteobacteria</taxon>
        <taxon>Candidatus Kentrum</taxon>
    </lineage>
</organism>
<dbReference type="InterPro" id="IPR009003">
    <property type="entry name" value="Peptidase_S1_PA"/>
</dbReference>
<sequence length="398" mass="44649">MRLDHPKKDNFSTGFWFYTDCIVSCAHLKDDIKIGELIKAWDGESYFEVVLLARNSIQDLSLFKPVNRKGQRCFNDVLCRPSIGALFVGWVFSDNEYKGGESISVEYEGYTRSPWSLKLKKGQIKPGNSGAPLIDDNRELVGMIVKTRNKATDLGARAVPAETIKDYVNTVMGVSTRNLAPQVVLEDDLDTIIKILDVAYAGAKPLSPVANSEFIKVAKRLVRSRELVDDLIRFSDHNPIRERAVRGWFRKQSTCLRNITHGSEPSIKIGVSCVLRLKKSAYREYVSGQIAEFDLGPDDLEDTQKKESPIWICFQSFALSEKMSRETKLSLRAGMISHVESLLSSNDKARMVCEIGTTAGLHFAGELDLTYIGLSKEARPLFEKEIDRKIVEGMKSGL</sequence>
<protein>
    <recommendedName>
        <fullName evidence="2">Trypsin-like peptidase domain-containing protein</fullName>
    </recommendedName>
</protein>
<gene>
    <name evidence="1" type="ORF">BECKFW1821B_GA0114236_112110</name>
</gene>
<dbReference type="AlphaFoldDB" id="A0A450THT2"/>
<reference evidence="1" key="1">
    <citation type="submission" date="2019-02" db="EMBL/GenBank/DDBJ databases">
        <authorList>
            <person name="Gruber-Vodicka R. H."/>
            <person name="Seah K. B. B."/>
        </authorList>
    </citation>
    <scope>NUCLEOTIDE SEQUENCE</scope>
    <source>
        <strain evidence="1">BECK_BZ106</strain>
    </source>
</reference>
<proteinExistence type="predicted"/>
<dbReference type="InterPro" id="IPR043504">
    <property type="entry name" value="Peptidase_S1_PA_chymotrypsin"/>
</dbReference>
<accession>A0A450THT2</accession>
<dbReference type="Gene3D" id="2.40.10.10">
    <property type="entry name" value="Trypsin-like serine proteases"/>
    <property type="match status" value="1"/>
</dbReference>
<evidence type="ECO:0008006" key="2">
    <source>
        <dbReference type="Google" id="ProtNLM"/>
    </source>
</evidence>
<dbReference type="SUPFAM" id="SSF50494">
    <property type="entry name" value="Trypsin-like serine proteases"/>
    <property type="match status" value="1"/>
</dbReference>
<dbReference type="EMBL" id="CAADFD010000121">
    <property type="protein sequence ID" value="VFJ66783.1"/>
    <property type="molecule type" value="Genomic_DNA"/>
</dbReference>